<protein>
    <recommendedName>
        <fullName evidence="1">FAD dependent oxidoreductase domain-containing protein</fullName>
    </recommendedName>
</protein>
<feature type="domain" description="FAD dependent oxidoreductase" evidence="1">
    <location>
        <begin position="144"/>
        <end position="295"/>
    </location>
</feature>
<reference evidence="2 3" key="1">
    <citation type="submission" date="2021-04" db="EMBL/GenBank/DDBJ databases">
        <title>Complete genome sequence of Stygiolobus sp. KN-1.</title>
        <authorList>
            <person name="Nakamura K."/>
            <person name="Sakai H."/>
            <person name="Kurosawa N."/>
        </authorList>
    </citation>
    <scope>NUCLEOTIDE SEQUENCE [LARGE SCALE GENOMIC DNA]</scope>
    <source>
        <strain evidence="2 3">KN-1</strain>
    </source>
</reference>
<dbReference type="Gene3D" id="3.30.9.10">
    <property type="entry name" value="D-Amino Acid Oxidase, subunit A, domain 2"/>
    <property type="match status" value="1"/>
</dbReference>
<evidence type="ECO:0000313" key="2">
    <source>
        <dbReference type="EMBL" id="BCU69425.1"/>
    </source>
</evidence>
<evidence type="ECO:0000313" key="3">
    <source>
        <dbReference type="Proteomes" id="UP000825123"/>
    </source>
</evidence>
<sequence length="328" mass="36855">MKVLIVGRGIAGSSLYYLFKENGSKVHVVESGFRRFYPTLIHSLLLKGRDIDLALESLSFYASHKIPLFLYPSYTIGKIPPEVIDKWISMGFNIEEKYVPWLGQDAIIGHNTDRLVGVKKLIDSVPYIKGQISIDSQYRVLLDGEEISNKYDLIIVASGAWNSFTVKSTLPLRSYYCWAWAVLTPKRVLDKVFIYDYELGFYSRPLFGIGSFFSIVGDGDTIECSPFSPQLGDKRAVKEASKRLGPLIPIYKGDGYCEGTPDMKPVYGQISEKIYYIGGLNGYGAEVGPGLAKLLFNFIVKGEEDKEYSASRFHGVSDFRIGKEPHEF</sequence>
<dbReference type="Proteomes" id="UP000825123">
    <property type="component" value="Chromosome"/>
</dbReference>
<dbReference type="InterPro" id="IPR006076">
    <property type="entry name" value="FAD-dep_OxRdtase"/>
</dbReference>
<keyword evidence="3" id="KW-1185">Reference proteome</keyword>
<dbReference type="Gene3D" id="3.50.50.60">
    <property type="entry name" value="FAD/NAD(P)-binding domain"/>
    <property type="match status" value="1"/>
</dbReference>
<dbReference type="InterPro" id="IPR036188">
    <property type="entry name" value="FAD/NAD-bd_sf"/>
</dbReference>
<evidence type="ECO:0000259" key="1">
    <source>
        <dbReference type="Pfam" id="PF01266"/>
    </source>
</evidence>
<organism evidence="2 3">
    <name type="scientific">Stygiolobus caldivivus</name>
    <dbReference type="NCBI Taxonomy" id="2824673"/>
    <lineage>
        <taxon>Archaea</taxon>
        <taxon>Thermoproteota</taxon>
        <taxon>Thermoprotei</taxon>
        <taxon>Sulfolobales</taxon>
        <taxon>Sulfolobaceae</taxon>
        <taxon>Stygiolobus</taxon>
    </lineage>
</organism>
<dbReference type="GeneID" id="66162479"/>
<name>A0A8D5U5H7_9CREN</name>
<proteinExistence type="predicted"/>
<dbReference type="EMBL" id="AP024597">
    <property type="protein sequence ID" value="BCU69425.1"/>
    <property type="molecule type" value="Genomic_DNA"/>
</dbReference>
<dbReference type="SUPFAM" id="SSF51971">
    <property type="entry name" value="Nucleotide-binding domain"/>
    <property type="match status" value="1"/>
</dbReference>
<accession>A0A8D5U5H7</accession>
<dbReference type="AlphaFoldDB" id="A0A8D5U5H7"/>
<dbReference type="Pfam" id="PF01266">
    <property type="entry name" value="DAO"/>
    <property type="match status" value="1"/>
</dbReference>
<dbReference type="KEGG" id="csty:KN1_07220"/>
<dbReference type="RefSeq" id="WP_221289455.1">
    <property type="nucleotide sequence ID" value="NZ_AP024597.1"/>
</dbReference>
<gene>
    <name evidence="2" type="ORF">KN1_07220</name>
</gene>